<comment type="caution">
    <text evidence="2">The sequence shown here is derived from an EMBL/GenBank/DDBJ whole genome shotgun (WGS) entry which is preliminary data.</text>
</comment>
<keyword evidence="3" id="KW-1185">Reference proteome</keyword>
<sequence length="75" mass="8265">MSSYKYHTLPEALGDPTGNVSDRQGGAEGGAPRPASSRISYSIFAKGKIQINTLGSDLPQRHKEKLWVWSFEKDT</sequence>
<gene>
    <name evidence="2" type="ORF">RRG08_006007</name>
</gene>
<organism evidence="2 3">
    <name type="scientific">Elysia crispata</name>
    <name type="common">lettuce slug</name>
    <dbReference type="NCBI Taxonomy" id="231223"/>
    <lineage>
        <taxon>Eukaryota</taxon>
        <taxon>Metazoa</taxon>
        <taxon>Spiralia</taxon>
        <taxon>Lophotrochozoa</taxon>
        <taxon>Mollusca</taxon>
        <taxon>Gastropoda</taxon>
        <taxon>Heterobranchia</taxon>
        <taxon>Euthyneura</taxon>
        <taxon>Panpulmonata</taxon>
        <taxon>Sacoglossa</taxon>
        <taxon>Placobranchoidea</taxon>
        <taxon>Plakobranchidae</taxon>
        <taxon>Elysia</taxon>
    </lineage>
</organism>
<name>A0AAE0XUI3_9GAST</name>
<protein>
    <submittedName>
        <fullName evidence="2">Uncharacterized protein</fullName>
    </submittedName>
</protein>
<evidence type="ECO:0000313" key="2">
    <source>
        <dbReference type="EMBL" id="KAK3713570.1"/>
    </source>
</evidence>
<dbReference type="EMBL" id="JAWDGP010007559">
    <property type="protein sequence ID" value="KAK3713570.1"/>
    <property type="molecule type" value="Genomic_DNA"/>
</dbReference>
<dbReference type="Proteomes" id="UP001283361">
    <property type="component" value="Unassembled WGS sequence"/>
</dbReference>
<evidence type="ECO:0000256" key="1">
    <source>
        <dbReference type="SAM" id="MobiDB-lite"/>
    </source>
</evidence>
<accession>A0AAE0XUI3</accession>
<evidence type="ECO:0000313" key="3">
    <source>
        <dbReference type="Proteomes" id="UP001283361"/>
    </source>
</evidence>
<proteinExistence type="predicted"/>
<reference evidence="2" key="1">
    <citation type="journal article" date="2023" name="G3 (Bethesda)">
        <title>A reference genome for the long-term kleptoplast-retaining sea slug Elysia crispata morphotype clarki.</title>
        <authorList>
            <person name="Eastman K.E."/>
            <person name="Pendleton A.L."/>
            <person name="Shaikh M.A."/>
            <person name="Suttiyut T."/>
            <person name="Ogas R."/>
            <person name="Tomko P."/>
            <person name="Gavelis G."/>
            <person name="Widhalm J.R."/>
            <person name="Wisecaver J.H."/>
        </authorList>
    </citation>
    <scope>NUCLEOTIDE SEQUENCE</scope>
    <source>
        <strain evidence="2">ECLA1</strain>
    </source>
</reference>
<feature type="region of interest" description="Disordered" evidence="1">
    <location>
        <begin position="1"/>
        <end position="36"/>
    </location>
</feature>
<dbReference type="AlphaFoldDB" id="A0AAE0XUI3"/>